<keyword evidence="2 5" id="KW-0479">Metal-binding</keyword>
<keyword evidence="3" id="KW-0847">Vitamin C</keyword>
<accession>A0A540NRT6</accession>
<dbReference type="GO" id="GO:0046872">
    <property type="term" value="F:metal ion binding"/>
    <property type="evidence" value="ECO:0007669"/>
    <property type="project" value="UniProtKB-KW"/>
</dbReference>
<dbReference type="Pfam" id="PF14226">
    <property type="entry name" value="DIOX_N"/>
    <property type="match status" value="1"/>
</dbReference>
<comment type="similarity">
    <text evidence="1 5">Belongs to the iron/ascorbate-dependent oxidoreductase family.</text>
</comment>
<feature type="domain" description="Fe2OG dioxygenase" evidence="6">
    <location>
        <begin position="186"/>
        <end position="345"/>
    </location>
</feature>
<dbReference type="InterPro" id="IPR026992">
    <property type="entry name" value="DIOX_N"/>
</dbReference>
<organism evidence="7 8">
    <name type="scientific">Malus baccata</name>
    <name type="common">Siberian crab apple</name>
    <name type="synonym">Pyrus baccata</name>
    <dbReference type="NCBI Taxonomy" id="106549"/>
    <lineage>
        <taxon>Eukaryota</taxon>
        <taxon>Viridiplantae</taxon>
        <taxon>Streptophyta</taxon>
        <taxon>Embryophyta</taxon>
        <taxon>Tracheophyta</taxon>
        <taxon>Spermatophyta</taxon>
        <taxon>Magnoliopsida</taxon>
        <taxon>eudicotyledons</taxon>
        <taxon>Gunneridae</taxon>
        <taxon>Pentapetalae</taxon>
        <taxon>rosids</taxon>
        <taxon>fabids</taxon>
        <taxon>Rosales</taxon>
        <taxon>Rosaceae</taxon>
        <taxon>Amygdaloideae</taxon>
        <taxon>Maleae</taxon>
        <taxon>Malus</taxon>
    </lineage>
</organism>
<dbReference type="GO" id="GO:0016491">
    <property type="term" value="F:oxidoreductase activity"/>
    <property type="evidence" value="ECO:0007669"/>
    <property type="project" value="UniProtKB-KW"/>
</dbReference>
<dbReference type="STRING" id="106549.A0A540NRT6"/>
<keyword evidence="5" id="KW-0560">Oxidoreductase</keyword>
<dbReference type="PANTHER" id="PTHR47991">
    <property type="entry name" value="OXOGLUTARATE/IRON-DEPENDENT DIOXYGENASE"/>
    <property type="match status" value="1"/>
</dbReference>
<dbReference type="PROSITE" id="PS51471">
    <property type="entry name" value="FE2OG_OXY"/>
    <property type="match status" value="1"/>
</dbReference>
<evidence type="ECO:0000256" key="2">
    <source>
        <dbReference type="ARBA" id="ARBA00022723"/>
    </source>
</evidence>
<evidence type="ECO:0000256" key="4">
    <source>
        <dbReference type="ARBA" id="ARBA00023004"/>
    </source>
</evidence>
<sequence length="455" mass="51397">MEKLVSNWYNNRTLPENYIFPPDARPGKLTTAPSCDNIPVIDLGGDQTCIIQQILKASHEYGFFQVMNHGISESLLKDTMGVFKEFFELPAEDKAAVYSEDPKKICRLFTSSGNYDWEDVHLWRDNLRHPCLPLEESMKHWPQQPSTYRELVGTCSSQVRKLALNILELISEGLGLGTGYFREELLKNMLLSINHYPPCSDPSLTLGVSKHCDPNLITILLQEEHVNGLQVFKDGEWIGVKPLSDALVINIGYQLQKNAYQIGLNSQLDIGKKEPPGSTMAQNLTKRCAKNLSFCISVIGDIGLVLVLLDHANGECTLFRDSEREGNQHAELLRWSSPDPSTHPGTFLKKFVINVVKSGYDMASNRWRKKSRIPRQVPSDSAFGFVLLNGESHVITLLKAAESAEIRRSQLHKRAGTLYIQIYHPKKKTWRSLITKSPFHYSLDFNTAVMGTIRL</sequence>
<dbReference type="Proteomes" id="UP000315295">
    <property type="component" value="Unassembled WGS sequence"/>
</dbReference>
<dbReference type="EMBL" id="VIEB01000009">
    <property type="protein sequence ID" value="TQE13744.1"/>
    <property type="molecule type" value="Genomic_DNA"/>
</dbReference>
<dbReference type="AlphaFoldDB" id="A0A540NRT6"/>
<keyword evidence="8" id="KW-1185">Reference proteome</keyword>
<dbReference type="Pfam" id="PF03171">
    <property type="entry name" value="2OG-FeII_Oxy"/>
    <property type="match status" value="1"/>
</dbReference>
<dbReference type="InterPro" id="IPR050295">
    <property type="entry name" value="Plant_2OG-oxidoreductases"/>
</dbReference>
<dbReference type="InterPro" id="IPR005123">
    <property type="entry name" value="Oxoglu/Fe-dep_dioxygenase_dom"/>
</dbReference>
<gene>
    <name evidence="7" type="ORF">C1H46_000751</name>
</gene>
<proteinExistence type="inferred from homology"/>
<dbReference type="InterPro" id="IPR044861">
    <property type="entry name" value="IPNS-like_FE2OG_OXY"/>
</dbReference>
<reference evidence="7 8" key="1">
    <citation type="journal article" date="2019" name="G3 (Bethesda)">
        <title>Sequencing of a Wild Apple (Malus baccata) Genome Unravels the Differences Between Cultivated and Wild Apple Species Regarding Disease Resistance and Cold Tolerance.</title>
        <authorList>
            <person name="Chen X."/>
        </authorList>
    </citation>
    <scope>NUCLEOTIDE SEQUENCE [LARGE SCALE GENOMIC DNA]</scope>
    <source>
        <strain evidence="8">cv. Shandingzi</strain>
        <tissue evidence="7">Leaves</tissue>
    </source>
</reference>
<dbReference type="SUPFAM" id="SSF51197">
    <property type="entry name" value="Clavaminate synthase-like"/>
    <property type="match status" value="1"/>
</dbReference>
<dbReference type="GO" id="GO:0031418">
    <property type="term" value="F:L-ascorbic acid binding"/>
    <property type="evidence" value="ECO:0007669"/>
    <property type="project" value="UniProtKB-KW"/>
</dbReference>
<protein>
    <recommendedName>
        <fullName evidence="6">Fe2OG dioxygenase domain-containing protein</fullName>
    </recommendedName>
</protein>
<evidence type="ECO:0000256" key="3">
    <source>
        <dbReference type="ARBA" id="ARBA00022896"/>
    </source>
</evidence>
<dbReference type="Gene3D" id="2.60.120.330">
    <property type="entry name" value="B-lactam Antibiotic, Isopenicillin N Synthase, Chain"/>
    <property type="match status" value="1"/>
</dbReference>
<name>A0A540NRT6_MALBA</name>
<evidence type="ECO:0000256" key="1">
    <source>
        <dbReference type="ARBA" id="ARBA00008056"/>
    </source>
</evidence>
<evidence type="ECO:0000313" key="7">
    <source>
        <dbReference type="EMBL" id="TQE13744.1"/>
    </source>
</evidence>
<evidence type="ECO:0000259" key="6">
    <source>
        <dbReference type="PROSITE" id="PS51471"/>
    </source>
</evidence>
<evidence type="ECO:0000313" key="8">
    <source>
        <dbReference type="Proteomes" id="UP000315295"/>
    </source>
</evidence>
<keyword evidence="4 5" id="KW-0408">Iron</keyword>
<comment type="caution">
    <text evidence="7">The sequence shown here is derived from an EMBL/GenBank/DDBJ whole genome shotgun (WGS) entry which is preliminary data.</text>
</comment>
<dbReference type="InterPro" id="IPR027443">
    <property type="entry name" value="IPNS-like_sf"/>
</dbReference>
<evidence type="ECO:0000256" key="5">
    <source>
        <dbReference type="RuleBase" id="RU003682"/>
    </source>
</evidence>